<dbReference type="Gene3D" id="3.50.50.100">
    <property type="match status" value="1"/>
</dbReference>
<dbReference type="Proteomes" id="UP000294927">
    <property type="component" value="Unassembled WGS sequence"/>
</dbReference>
<dbReference type="GO" id="GO:0019646">
    <property type="term" value="P:aerobic electron transport chain"/>
    <property type="evidence" value="ECO:0007669"/>
    <property type="project" value="TreeGrafter"/>
</dbReference>
<evidence type="ECO:0000256" key="3">
    <source>
        <dbReference type="ARBA" id="ARBA00022630"/>
    </source>
</evidence>
<evidence type="ECO:0000313" key="8">
    <source>
        <dbReference type="Proteomes" id="UP000294927"/>
    </source>
</evidence>
<dbReference type="EMBL" id="SOCP01000004">
    <property type="protein sequence ID" value="TDV53555.1"/>
    <property type="molecule type" value="Genomic_DNA"/>
</dbReference>
<keyword evidence="8" id="KW-1185">Reference proteome</keyword>
<dbReference type="RefSeq" id="WP_208297516.1">
    <property type="nucleotide sequence ID" value="NZ_SOCP01000004.1"/>
</dbReference>
<keyword evidence="5" id="KW-0560">Oxidoreductase</keyword>
<accession>A0A4R7VVB2</accession>
<feature type="domain" description="FAD/NAD(P)-binding" evidence="6">
    <location>
        <begin position="3"/>
        <end position="278"/>
    </location>
</feature>
<organism evidence="7 8">
    <name type="scientific">Actinophytocola oryzae</name>
    <dbReference type="NCBI Taxonomy" id="502181"/>
    <lineage>
        <taxon>Bacteria</taxon>
        <taxon>Bacillati</taxon>
        <taxon>Actinomycetota</taxon>
        <taxon>Actinomycetes</taxon>
        <taxon>Pseudonocardiales</taxon>
        <taxon>Pseudonocardiaceae</taxon>
    </lineage>
</organism>
<dbReference type="InterPro" id="IPR023753">
    <property type="entry name" value="FAD/NAD-binding_dom"/>
</dbReference>
<gene>
    <name evidence="7" type="ORF">CLV71_10423</name>
</gene>
<dbReference type="Pfam" id="PF07992">
    <property type="entry name" value="Pyr_redox_2"/>
    <property type="match status" value="1"/>
</dbReference>
<dbReference type="InterPro" id="IPR051169">
    <property type="entry name" value="NADH-Q_oxidoreductase"/>
</dbReference>
<comment type="cofactor">
    <cofactor evidence="1">
        <name>FAD</name>
        <dbReference type="ChEBI" id="CHEBI:57692"/>
    </cofactor>
</comment>
<protein>
    <submittedName>
        <fullName evidence="7">NADH dehydrogenase FAD-containing subunit</fullName>
    </submittedName>
</protein>
<dbReference type="PANTHER" id="PTHR42913">
    <property type="entry name" value="APOPTOSIS-INDUCING FACTOR 1"/>
    <property type="match status" value="1"/>
</dbReference>
<keyword evidence="3" id="KW-0285">Flavoprotein</keyword>
<dbReference type="AlphaFoldDB" id="A0A4R7VVB2"/>
<keyword evidence="4" id="KW-0274">FAD</keyword>
<dbReference type="PANTHER" id="PTHR42913:SF3">
    <property type="entry name" value="64 KDA MITOCHONDRIAL NADH DEHYDROGENASE (EUROFUNG)"/>
    <property type="match status" value="1"/>
</dbReference>
<evidence type="ECO:0000259" key="6">
    <source>
        <dbReference type="Pfam" id="PF07992"/>
    </source>
</evidence>
<comment type="similarity">
    <text evidence="2">Belongs to the NADH dehydrogenase family.</text>
</comment>
<sequence>MHRIVVVGAGYAGMATAVSLVGRTRGRDDVAVTVVNGSELFTERLRLHQLASGQELARLRIPELLPDVEFVLGWVTGIDPDARTVRVDDTRVLEYDTLVYALGGVADTGAVPGADDHAHTLDSTHDAELLAHRLATVDTGTVAVCGGGLTGVEAAAEIAERHPGLDVVLIGREEPGATMGARARAYTQATLARLGVRTRLGDVVKVLPDGVTLAGGETVEADVVLWTSGVRVSVLAKGIAVDGRGRIVTDATLRSVSHPNVYAVGDSAAIEQGFGVLHGTCQSGMPTGVHAAVSIVRELKGKAPKPFRFGYYHMPVSLGRHDAVVQFTRPDSSPRRFTLTGRRAVWYKETVSAAPWPTYGRMRKYPATGSFWPRGGRYTR</sequence>
<dbReference type="GO" id="GO:0003955">
    <property type="term" value="F:NAD(P)H dehydrogenase (quinone) activity"/>
    <property type="evidence" value="ECO:0007669"/>
    <property type="project" value="TreeGrafter"/>
</dbReference>
<dbReference type="PRINTS" id="PR00368">
    <property type="entry name" value="FADPNR"/>
</dbReference>
<reference evidence="7 8" key="1">
    <citation type="submission" date="2019-03" db="EMBL/GenBank/DDBJ databases">
        <title>Genomic Encyclopedia of Archaeal and Bacterial Type Strains, Phase II (KMG-II): from individual species to whole genera.</title>
        <authorList>
            <person name="Goeker M."/>
        </authorList>
    </citation>
    <scope>NUCLEOTIDE SEQUENCE [LARGE SCALE GENOMIC DNA]</scope>
    <source>
        <strain evidence="7 8">DSM 45499</strain>
    </source>
</reference>
<dbReference type="PRINTS" id="PR00469">
    <property type="entry name" value="PNDRDTASEII"/>
</dbReference>
<evidence type="ECO:0000256" key="4">
    <source>
        <dbReference type="ARBA" id="ARBA00022827"/>
    </source>
</evidence>
<evidence type="ECO:0000256" key="2">
    <source>
        <dbReference type="ARBA" id="ARBA00005272"/>
    </source>
</evidence>
<name>A0A4R7VVB2_9PSEU</name>
<dbReference type="InterPro" id="IPR036188">
    <property type="entry name" value="FAD/NAD-bd_sf"/>
</dbReference>
<evidence type="ECO:0000256" key="1">
    <source>
        <dbReference type="ARBA" id="ARBA00001974"/>
    </source>
</evidence>
<proteinExistence type="inferred from homology"/>
<comment type="caution">
    <text evidence="7">The sequence shown here is derived from an EMBL/GenBank/DDBJ whole genome shotgun (WGS) entry which is preliminary data.</text>
</comment>
<evidence type="ECO:0000256" key="5">
    <source>
        <dbReference type="ARBA" id="ARBA00023002"/>
    </source>
</evidence>
<evidence type="ECO:0000313" key="7">
    <source>
        <dbReference type="EMBL" id="TDV53555.1"/>
    </source>
</evidence>
<dbReference type="SUPFAM" id="SSF51905">
    <property type="entry name" value="FAD/NAD(P)-binding domain"/>
    <property type="match status" value="1"/>
</dbReference>